<dbReference type="PANTHER" id="PTHR33991:SF1">
    <property type="entry name" value="DNA REPAIR PROTEIN RECO"/>
    <property type="match status" value="1"/>
</dbReference>
<dbReference type="InterPro" id="IPR012340">
    <property type="entry name" value="NA-bd_OB-fold"/>
</dbReference>
<sequence length="250" mass="27847">MRMTTDGIVIATTNIDECDRLVTLLSAEIGVVRAYARGAKRPGSKLSGSTELLGYSRFVLFKHKDRFTIDSADSNALFFGVRQDLTKLSLASYLCELCADTAPAGEPAKEQQRLLLNCLHLLETGKRSAEFIKPLYELRQISLSGYMPDLVACRECGQYERPLFHFYPVSGELVCAGCDTAPKAGQYVELSPSVLAAMRHILYASPEKLYSFTLSQQALLQLTAVCERYVKTQLSRSFKTLDFYNAMLPN</sequence>
<dbReference type="SUPFAM" id="SSF57863">
    <property type="entry name" value="ArfGap/RecO-like zinc finger"/>
    <property type="match status" value="1"/>
</dbReference>
<evidence type="ECO:0000256" key="4">
    <source>
        <dbReference type="ARBA" id="ARBA00023172"/>
    </source>
</evidence>
<evidence type="ECO:0000256" key="6">
    <source>
        <dbReference type="ARBA" id="ARBA00033409"/>
    </source>
</evidence>
<dbReference type="InterPro" id="IPR037278">
    <property type="entry name" value="ARFGAP/RecO"/>
</dbReference>
<proteinExistence type="inferred from homology"/>
<dbReference type="InterPro" id="IPR003717">
    <property type="entry name" value="RecO"/>
</dbReference>
<dbReference type="InterPro" id="IPR042242">
    <property type="entry name" value="RecO_C"/>
</dbReference>
<keyword evidence="3 7" id="KW-0227">DNA damage</keyword>
<accession>A0A9X8UL82</accession>
<evidence type="ECO:0000256" key="3">
    <source>
        <dbReference type="ARBA" id="ARBA00022763"/>
    </source>
</evidence>
<keyword evidence="4 7" id="KW-0233">DNA recombination</keyword>
<dbReference type="Gene3D" id="1.20.1440.120">
    <property type="entry name" value="Recombination protein O, C-terminal domain"/>
    <property type="match status" value="1"/>
</dbReference>
<keyword evidence="10" id="KW-1185">Reference proteome</keyword>
<dbReference type="Gene3D" id="2.40.50.140">
    <property type="entry name" value="Nucleic acid-binding proteins"/>
    <property type="match status" value="1"/>
</dbReference>
<dbReference type="EMBL" id="SLUK01000002">
    <property type="protein sequence ID" value="TCL44734.1"/>
    <property type="molecule type" value="Genomic_DNA"/>
</dbReference>
<evidence type="ECO:0000313" key="9">
    <source>
        <dbReference type="EMBL" id="TCL44734.1"/>
    </source>
</evidence>
<gene>
    <name evidence="7" type="primary">recO</name>
    <name evidence="9" type="ORF">EDD78_102360</name>
</gene>
<comment type="similarity">
    <text evidence="1 7">Belongs to the RecO family.</text>
</comment>
<dbReference type="PANTHER" id="PTHR33991">
    <property type="entry name" value="DNA REPAIR PROTEIN RECO"/>
    <property type="match status" value="1"/>
</dbReference>
<dbReference type="GO" id="GO:0006302">
    <property type="term" value="P:double-strand break repair"/>
    <property type="evidence" value="ECO:0007669"/>
    <property type="project" value="TreeGrafter"/>
</dbReference>
<dbReference type="SUPFAM" id="SSF50249">
    <property type="entry name" value="Nucleic acid-binding proteins"/>
    <property type="match status" value="1"/>
</dbReference>
<evidence type="ECO:0000313" key="10">
    <source>
        <dbReference type="Proteomes" id="UP000294682"/>
    </source>
</evidence>
<reference evidence="9 10" key="1">
    <citation type="submission" date="2019-03" db="EMBL/GenBank/DDBJ databases">
        <title>Genomic Encyclopedia of Type Strains, Phase IV (KMG-IV): sequencing the most valuable type-strain genomes for metagenomic binning, comparative biology and taxonomic classification.</title>
        <authorList>
            <person name="Goeker M."/>
        </authorList>
    </citation>
    <scope>NUCLEOTIDE SEQUENCE [LARGE SCALE GENOMIC DNA]</scope>
    <source>
        <strain evidence="9 10">DSM 100433</strain>
    </source>
</reference>
<comment type="caution">
    <text evidence="9">The sequence shown here is derived from an EMBL/GenBank/DDBJ whole genome shotgun (WGS) entry which is preliminary data.</text>
</comment>
<name>A0A9X8UL82_9FIRM</name>
<feature type="domain" description="DNA replication/recombination mediator RecO N-terminal" evidence="8">
    <location>
        <begin position="1"/>
        <end position="73"/>
    </location>
</feature>
<dbReference type="NCBIfam" id="TIGR00613">
    <property type="entry name" value="reco"/>
    <property type="match status" value="1"/>
</dbReference>
<dbReference type="Gene3D" id="6.20.220.20">
    <property type="entry name" value="Recombination protein O, zinc-binding domain"/>
    <property type="match status" value="1"/>
</dbReference>
<evidence type="ECO:0000259" key="8">
    <source>
        <dbReference type="Pfam" id="PF11967"/>
    </source>
</evidence>
<protein>
    <recommendedName>
        <fullName evidence="2 7">DNA repair protein RecO</fullName>
    </recommendedName>
    <alternativeName>
        <fullName evidence="6 7">Recombination protein O</fullName>
    </alternativeName>
</protein>
<dbReference type="HAMAP" id="MF_00201">
    <property type="entry name" value="RecO"/>
    <property type="match status" value="1"/>
</dbReference>
<dbReference type="GO" id="GO:0006310">
    <property type="term" value="P:DNA recombination"/>
    <property type="evidence" value="ECO:0007669"/>
    <property type="project" value="UniProtKB-UniRule"/>
</dbReference>
<dbReference type="RefSeq" id="WP_132084089.1">
    <property type="nucleotide sequence ID" value="NZ_SLUK01000002.1"/>
</dbReference>
<evidence type="ECO:0000256" key="7">
    <source>
        <dbReference type="HAMAP-Rule" id="MF_00201"/>
    </source>
</evidence>
<dbReference type="AlphaFoldDB" id="A0A9X8UL82"/>
<evidence type="ECO:0000256" key="5">
    <source>
        <dbReference type="ARBA" id="ARBA00023204"/>
    </source>
</evidence>
<evidence type="ECO:0000256" key="2">
    <source>
        <dbReference type="ARBA" id="ARBA00021310"/>
    </source>
</evidence>
<dbReference type="GO" id="GO:0043590">
    <property type="term" value="C:bacterial nucleoid"/>
    <property type="evidence" value="ECO:0007669"/>
    <property type="project" value="TreeGrafter"/>
</dbReference>
<comment type="function">
    <text evidence="7">Involved in DNA repair and RecF pathway recombination.</text>
</comment>
<organism evidence="9 10">
    <name type="scientific">Harryflintia acetispora</name>
    <dbReference type="NCBI Taxonomy" id="1849041"/>
    <lineage>
        <taxon>Bacteria</taxon>
        <taxon>Bacillati</taxon>
        <taxon>Bacillota</taxon>
        <taxon>Clostridia</taxon>
        <taxon>Eubacteriales</taxon>
        <taxon>Oscillospiraceae</taxon>
        <taxon>Harryflintia</taxon>
    </lineage>
</organism>
<dbReference type="Proteomes" id="UP000294682">
    <property type="component" value="Unassembled WGS sequence"/>
</dbReference>
<dbReference type="Pfam" id="PF11967">
    <property type="entry name" value="RecO_N"/>
    <property type="match status" value="1"/>
</dbReference>
<keyword evidence="5 7" id="KW-0234">DNA repair</keyword>
<evidence type="ECO:0000256" key="1">
    <source>
        <dbReference type="ARBA" id="ARBA00007452"/>
    </source>
</evidence>
<dbReference type="Pfam" id="PF02565">
    <property type="entry name" value="RecO_C"/>
    <property type="match status" value="1"/>
</dbReference>
<dbReference type="InterPro" id="IPR022572">
    <property type="entry name" value="DNA_rep/recomb_RecO_N"/>
</dbReference>